<keyword evidence="1" id="KW-1133">Transmembrane helix</keyword>
<accession>A0A1E7RF24</accession>
<dbReference type="GO" id="GO:0016020">
    <property type="term" value="C:membrane"/>
    <property type="evidence" value="ECO:0007669"/>
    <property type="project" value="TreeGrafter"/>
</dbReference>
<dbReference type="PANTHER" id="PTHR23028:SF53">
    <property type="entry name" value="ACYL_TRANSF_3 DOMAIN-CONTAINING PROTEIN"/>
    <property type="match status" value="1"/>
</dbReference>
<dbReference type="PANTHER" id="PTHR23028">
    <property type="entry name" value="ACETYLTRANSFERASE"/>
    <property type="match status" value="1"/>
</dbReference>
<reference evidence="3 4" key="1">
    <citation type="submission" date="2016-09" db="EMBL/GenBank/DDBJ databases">
        <authorList>
            <person name="Capua I."/>
            <person name="De Benedictis P."/>
            <person name="Joannis T."/>
            <person name="Lombin L.H."/>
            <person name="Cattoli G."/>
        </authorList>
    </citation>
    <scope>NUCLEOTIDE SEQUENCE [LARGE SCALE GENOMIC DNA]</scope>
    <source>
        <strain evidence="3 4">ANC 4671</strain>
    </source>
</reference>
<evidence type="ECO:0000256" key="1">
    <source>
        <dbReference type="SAM" id="Phobius"/>
    </source>
</evidence>
<dbReference type="EMBL" id="MKKK01000004">
    <property type="protein sequence ID" value="OEY97755.1"/>
    <property type="molecule type" value="Genomic_DNA"/>
</dbReference>
<evidence type="ECO:0000259" key="2">
    <source>
        <dbReference type="Pfam" id="PF01757"/>
    </source>
</evidence>
<organism evidence="3 4">
    <name type="scientific">Acinetobacter qingfengensis</name>
    <dbReference type="NCBI Taxonomy" id="1262585"/>
    <lineage>
        <taxon>Bacteria</taxon>
        <taxon>Pseudomonadati</taxon>
        <taxon>Pseudomonadota</taxon>
        <taxon>Gammaproteobacteria</taxon>
        <taxon>Moraxellales</taxon>
        <taxon>Moraxellaceae</taxon>
        <taxon>Acinetobacter</taxon>
    </lineage>
</organism>
<keyword evidence="1" id="KW-0812">Transmembrane</keyword>
<dbReference type="GO" id="GO:0000271">
    <property type="term" value="P:polysaccharide biosynthetic process"/>
    <property type="evidence" value="ECO:0007669"/>
    <property type="project" value="TreeGrafter"/>
</dbReference>
<feature type="transmembrane region" description="Helical" evidence="1">
    <location>
        <begin position="169"/>
        <end position="197"/>
    </location>
</feature>
<feature type="transmembrane region" description="Helical" evidence="1">
    <location>
        <begin position="46"/>
        <end position="70"/>
    </location>
</feature>
<feature type="transmembrane region" description="Helical" evidence="1">
    <location>
        <begin position="267"/>
        <end position="285"/>
    </location>
</feature>
<dbReference type="Proteomes" id="UP000185895">
    <property type="component" value="Unassembled WGS sequence"/>
</dbReference>
<gene>
    <name evidence="3" type="ORF">BJI46_08350</name>
</gene>
<feature type="transmembrane region" description="Helical" evidence="1">
    <location>
        <begin position="21"/>
        <end position="40"/>
    </location>
</feature>
<feature type="domain" description="Acyltransferase 3" evidence="2">
    <location>
        <begin position="15"/>
        <end position="350"/>
    </location>
</feature>
<dbReference type="GO" id="GO:0016747">
    <property type="term" value="F:acyltransferase activity, transferring groups other than amino-acyl groups"/>
    <property type="evidence" value="ECO:0007669"/>
    <property type="project" value="InterPro"/>
</dbReference>
<dbReference type="Pfam" id="PF01757">
    <property type="entry name" value="Acyl_transf_3"/>
    <property type="match status" value="1"/>
</dbReference>
<dbReference type="OrthoDB" id="9767863at2"/>
<feature type="transmembrane region" description="Helical" evidence="1">
    <location>
        <begin position="204"/>
        <end position="222"/>
    </location>
</feature>
<sequence length="366" mass="42062">MPDFKPLTARFSLQLESLRGLSAFIVLFSHGYQAFIAPFSTSLYPIVRLLGQGAVMTFFVLSGYLIGYSIQKNINKYQKFNLHQYVLQRSKRILPPLIFSIGLMIILYLLAPMFFASGSREILPIQGFMIRTEYAISWQDTLGCLLFLNEFLSQTVSANAPLWSLSYEVWFYVLAGCLLCLRHIIAIILLILILAMWGWLNPQFLVYFAVWLLAFALSFESVEQNIATTTLTCCMNIFFILASGIMLFDIYQFFVIDFQQRYRAAQFTAFNSCLGIMLSCWLILLKRQQINCALLNQPTLASTANFSYTLYLSHFPILLFILGIFPAYQYQQFSTSILLLILSMVICSVFAYIFSQFLEPQRQHLS</sequence>
<feature type="transmembrane region" description="Helical" evidence="1">
    <location>
        <begin position="228"/>
        <end position="255"/>
    </location>
</feature>
<proteinExistence type="predicted"/>
<feature type="transmembrane region" description="Helical" evidence="1">
    <location>
        <begin position="305"/>
        <end position="325"/>
    </location>
</feature>
<comment type="caution">
    <text evidence="3">The sequence shown here is derived from an EMBL/GenBank/DDBJ whole genome shotgun (WGS) entry which is preliminary data.</text>
</comment>
<dbReference type="STRING" id="1262585.BJI46_08350"/>
<keyword evidence="4" id="KW-1185">Reference proteome</keyword>
<feature type="transmembrane region" description="Helical" evidence="1">
    <location>
        <begin position="93"/>
        <end position="115"/>
    </location>
</feature>
<dbReference type="AlphaFoldDB" id="A0A1E7RF24"/>
<name>A0A1E7RF24_9GAMM</name>
<protein>
    <recommendedName>
        <fullName evidence="2">Acyltransferase 3 domain-containing protein</fullName>
    </recommendedName>
</protein>
<evidence type="ECO:0000313" key="4">
    <source>
        <dbReference type="Proteomes" id="UP000185895"/>
    </source>
</evidence>
<evidence type="ECO:0000313" key="3">
    <source>
        <dbReference type="EMBL" id="OEY97755.1"/>
    </source>
</evidence>
<dbReference type="InterPro" id="IPR050879">
    <property type="entry name" value="Acyltransferase_3"/>
</dbReference>
<dbReference type="InterPro" id="IPR002656">
    <property type="entry name" value="Acyl_transf_3_dom"/>
</dbReference>
<feature type="transmembrane region" description="Helical" evidence="1">
    <location>
        <begin position="337"/>
        <end position="358"/>
    </location>
</feature>
<keyword evidence="1" id="KW-0472">Membrane</keyword>
<dbReference type="RefSeq" id="WP_070068820.1">
    <property type="nucleotide sequence ID" value="NZ_MKKK01000004.1"/>
</dbReference>